<sequence length="146" mass="15592">MPICSSYGLVLCALRLPHLLRPHYTLHNAAPCTARAGGPYCTTGETARAYAQGGGCSRQTICAWLRVRFPVLLSGGGGTAAARGGGEGAGGSRGGGGHRMLWLTRVRSASRSSLIRGRVWKARSRRGWVLMGRRRQPHACHFHLGS</sequence>
<name>A0A9P5T855_9AGAM</name>
<reference evidence="1" key="2">
    <citation type="journal article" date="2020" name="Nat. Commun.">
        <title>Large-scale genome sequencing of mycorrhizal fungi provides insights into the early evolution of symbiotic traits.</title>
        <authorList>
            <person name="Miyauchi S."/>
            <person name="Kiss E."/>
            <person name="Kuo A."/>
            <person name="Drula E."/>
            <person name="Kohler A."/>
            <person name="Sanchez-Garcia M."/>
            <person name="Morin E."/>
            <person name="Andreopoulos B."/>
            <person name="Barry K.W."/>
            <person name="Bonito G."/>
            <person name="Buee M."/>
            <person name="Carver A."/>
            <person name="Chen C."/>
            <person name="Cichocki N."/>
            <person name="Clum A."/>
            <person name="Culley D."/>
            <person name="Crous P.W."/>
            <person name="Fauchery L."/>
            <person name="Girlanda M."/>
            <person name="Hayes R.D."/>
            <person name="Keri Z."/>
            <person name="LaButti K."/>
            <person name="Lipzen A."/>
            <person name="Lombard V."/>
            <person name="Magnuson J."/>
            <person name="Maillard F."/>
            <person name="Murat C."/>
            <person name="Nolan M."/>
            <person name="Ohm R.A."/>
            <person name="Pangilinan J."/>
            <person name="Pereira M.F."/>
            <person name="Perotto S."/>
            <person name="Peter M."/>
            <person name="Pfister S."/>
            <person name="Riley R."/>
            <person name="Sitrit Y."/>
            <person name="Stielow J.B."/>
            <person name="Szollosi G."/>
            <person name="Zifcakova L."/>
            <person name="Stursova M."/>
            <person name="Spatafora J.W."/>
            <person name="Tedersoo L."/>
            <person name="Vaario L.M."/>
            <person name="Yamada A."/>
            <person name="Yan M."/>
            <person name="Wang P."/>
            <person name="Xu J."/>
            <person name="Bruns T."/>
            <person name="Baldrian P."/>
            <person name="Vilgalys R."/>
            <person name="Dunand C."/>
            <person name="Henrissat B."/>
            <person name="Grigoriev I.V."/>
            <person name="Hibbett D."/>
            <person name="Nagy L.G."/>
            <person name="Martin F.M."/>
        </authorList>
    </citation>
    <scope>NUCLEOTIDE SEQUENCE</scope>
    <source>
        <strain evidence="1">Prilba</strain>
    </source>
</reference>
<gene>
    <name evidence="1" type="ORF">DFH94DRAFT_484690</name>
</gene>
<dbReference type="EMBL" id="WHVB01000009">
    <property type="protein sequence ID" value="KAF8479475.1"/>
    <property type="molecule type" value="Genomic_DNA"/>
</dbReference>
<keyword evidence="2" id="KW-1185">Reference proteome</keyword>
<protein>
    <submittedName>
        <fullName evidence="1">Uncharacterized protein</fullName>
    </submittedName>
</protein>
<proteinExistence type="predicted"/>
<dbReference type="Proteomes" id="UP000759537">
    <property type="component" value="Unassembled WGS sequence"/>
</dbReference>
<organism evidence="1 2">
    <name type="scientific">Russula ochroleuca</name>
    <dbReference type="NCBI Taxonomy" id="152965"/>
    <lineage>
        <taxon>Eukaryota</taxon>
        <taxon>Fungi</taxon>
        <taxon>Dikarya</taxon>
        <taxon>Basidiomycota</taxon>
        <taxon>Agaricomycotina</taxon>
        <taxon>Agaricomycetes</taxon>
        <taxon>Russulales</taxon>
        <taxon>Russulaceae</taxon>
        <taxon>Russula</taxon>
    </lineage>
</organism>
<dbReference type="AlphaFoldDB" id="A0A9P5T855"/>
<evidence type="ECO:0000313" key="1">
    <source>
        <dbReference type="EMBL" id="KAF8479475.1"/>
    </source>
</evidence>
<accession>A0A9P5T855</accession>
<comment type="caution">
    <text evidence="1">The sequence shown here is derived from an EMBL/GenBank/DDBJ whole genome shotgun (WGS) entry which is preliminary data.</text>
</comment>
<evidence type="ECO:0000313" key="2">
    <source>
        <dbReference type="Proteomes" id="UP000759537"/>
    </source>
</evidence>
<reference evidence="1" key="1">
    <citation type="submission" date="2019-10" db="EMBL/GenBank/DDBJ databases">
        <authorList>
            <consortium name="DOE Joint Genome Institute"/>
            <person name="Kuo A."/>
            <person name="Miyauchi S."/>
            <person name="Kiss E."/>
            <person name="Drula E."/>
            <person name="Kohler A."/>
            <person name="Sanchez-Garcia M."/>
            <person name="Andreopoulos B."/>
            <person name="Barry K.W."/>
            <person name="Bonito G."/>
            <person name="Buee M."/>
            <person name="Carver A."/>
            <person name="Chen C."/>
            <person name="Cichocki N."/>
            <person name="Clum A."/>
            <person name="Culley D."/>
            <person name="Crous P.W."/>
            <person name="Fauchery L."/>
            <person name="Girlanda M."/>
            <person name="Hayes R."/>
            <person name="Keri Z."/>
            <person name="LaButti K."/>
            <person name="Lipzen A."/>
            <person name="Lombard V."/>
            <person name="Magnuson J."/>
            <person name="Maillard F."/>
            <person name="Morin E."/>
            <person name="Murat C."/>
            <person name="Nolan M."/>
            <person name="Ohm R."/>
            <person name="Pangilinan J."/>
            <person name="Pereira M."/>
            <person name="Perotto S."/>
            <person name="Peter M."/>
            <person name="Riley R."/>
            <person name="Sitrit Y."/>
            <person name="Stielow B."/>
            <person name="Szollosi G."/>
            <person name="Zifcakova L."/>
            <person name="Stursova M."/>
            <person name="Spatafora J.W."/>
            <person name="Tedersoo L."/>
            <person name="Vaario L.-M."/>
            <person name="Yamada A."/>
            <person name="Yan M."/>
            <person name="Wang P."/>
            <person name="Xu J."/>
            <person name="Bruns T."/>
            <person name="Baldrian P."/>
            <person name="Vilgalys R."/>
            <person name="Henrissat B."/>
            <person name="Grigoriev I.V."/>
            <person name="Hibbett D."/>
            <person name="Nagy L.G."/>
            <person name="Martin F.M."/>
        </authorList>
    </citation>
    <scope>NUCLEOTIDE SEQUENCE</scope>
    <source>
        <strain evidence="1">Prilba</strain>
    </source>
</reference>